<dbReference type="EMBL" id="PVFR01000052">
    <property type="protein sequence ID" value="PRE46901.1"/>
    <property type="molecule type" value="Genomic_DNA"/>
</dbReference>
<comment type="caution">
    <text evidence="1">The sequence shown here is derived from an EMBL/GenBank/DDBJ whole genome shotgun (WGS) entry which is preliminary data.</text>
</comment>
<reference evidence="1 2" key="1">
    <citation type="submission" date="2018-03" db="EMBL/GenBank/DDBJ databases">
        <authorList>
            <person name="Nguyen K."/>
            <person name="Fouts D."/>
            <person name="Sutton G."/>
        </authorList>
    </citation>
    <scope>NUCLEOTIDE SEQUENCE [LARGE SCALE GENOMIC DNA]</scope>
    <source>
        <strain evidence="1 2">AU14328</strain>
    </source>
</reference>
<gene>
    <name evidence="1" type="ORF">C6P99_16765</name>
</gene>
<evidence type="ECO:0000313" key="1">
    <source>
        <dbReference type="EMBL" id="PRE46901.1"/>
    </source>
</evidence>
<evidence type="ECO:0000313" key="2">
    <source>
        <dbReference type="Proteomes" id="UP000237811"/>
    </source>
</evidence>
<proteinExistence type="predicted"/>
<dbReference type="AlphaFoldDB" id="A0AB37AWB3"/>
<organism evidence="1 2">
    <name type="scientific">Burkholderia multivorans</name>
    <dbReference type="NCBI Taxonomy" id="87883"/>
    <lineage>
        <taxon>Bacteria</taxon>
        <taxon>Pseudomonadati</taxon>
        <taxon>Pseudomonadota</taxon>
        <taxon>Betaproteobacteria</taxon>
        <taxon>Burkholderiales</taxon>
        <taxon>Burkholderiaceae</taxon>
        <taxon>Burkholderia</taxon>
        <taxon>Burkholderia cepacia complex</taxon>
    </lineage>
</organism>
<protein>
    <submittedName>
        <fullName evidence="1">Uncharacterized protein</fullName>
    </submittedName>
</protein>
<sequence length="80" mass="8737">MTSWCAVRPLRMRGRREHARTTRTRSRSAAITAGTGTLRARCTLAGSLTVRCAITSYGADRVKTPSSLEQAPSSKPSCRR</sequence>
<accession>A0AB37AWB3</accession>
<name>A0AB37AWB3_9BURK</name>
<dbReference type="Proteomes" id="UP000237811">
    <property type="component" value="Unassembled WGS sequence"/>
</dbReference>